<comment type="caution">
    <text evidence="4">The sequence shown here is derived from an EMBL/GenBank/DDBJ whole genome shotgun (WGS) entry which is preliminary data.</text>
</comment>
<dbReference type="SMART" id="SM00331">
    <property type="entry name" value="PP2C_SIG"/>
    <property type="match status" value="1"/>
</dbReference>
<keyword evidence="2" id="KW-0812">Transmembrane</keyword>
<keyword evidence="2" id="KW-1133">Transmembrane helix</keyword>
<dbReference type="PANTHER" id="PTHR43156:SF2">
    <property type="entry name" value="STAGE II SPORULATION PROTEIN E"/>
    <property type="match status" value="1"/>
</dbReference>
<name>A0A1F5VNA0_9BACT</name>
<reference evidence="4 5" key="1">
    <citation type="journal article" date="2016" name="Nat. Commun.">
        <title>Thousands of microbial genomes shed light on interconnected biogeochemical processes in an aquifer system.</title>
        <authorList>
            <person name="Anantharaman K."/>
            <person name="Brown C.T."/>
            <person name="Hug L.A."/>
            <person name="Sharon I."/>
            <person name="Castelle C.J."/>
            <person name="Probst A.J."/>
            <person name="Thomas B.C."/>
            <person name="Singh A."/>
            <person name="Wilkins M.J."/>
            <person name="Karaoz U."/>
            <person name="Brodie E.L."/>
            <person name="Williams K.H."/>
            <person name="Hubbard S.S."/>
            <person name="Banfield J.F."/>
        </authorList>
    </citation>
    <scope>NUCLEOTIDE SEQUENCE [LARGE SCALE GENOMIC DNA]</scope>
</reference>
<evidence type="ECO:0000256" key="2">
    <source>
        <dbReference type="SAM" id="Phobius"/>
    </source>
</evidence>
<dbReference type="GO" id="GO:0016791">
    <property type="term" value="F:phosphatase activity"/>
    <property type="evidence" value="ECO:0007669"/>
    <property type="project" value="TreeGrafter"/>
</dbReference>
<keyword evidence="1" id="KW-0378">Hydrolase</keyword>
<dbReference type="SUPFAM" id="SSF81606">
    <property type="entry name" value="PP2C-like"/>
    <property type="match status" value="1"/>
</dbReference>
<gene>
    <name evidence="4" type="ORF">A2Y62_13245</name>
</gene>
<dbReference type="InterPro" id="IPR052016">
    <property type="entry name" value="Bact_Sigma-Reg"/>
</dbReference>
<dbReference type="InterPro" id="IPR036457">
    <property type="entry name" value="PPM-type-like_dom_sf"/>
</dbReference>
<dbReference type="EMBL" id="MFGW01000127">
    <property type="protein sequence ID" value="OGF64883.1"/>
    <property type="molecule type" value="Genomic_DNA"/>
</dbReference>
<feature type="transmembrane region" description="Helical" evidence="2">
    <location>
        <begin position="87"/>
        <end position="106"/>
    </location>
</feature>
<accession>A0A1F5VNA0</accession>
<dbReference type="Proteomes" id="UP000178943">
    <property type="component" value="Unassembled WGS sequence"/>
</dbReference>
<evidence type="ECO:0000313" key="5">
    <source>
        <dbReference type="Proteomes" id="UP000178943"/>
    </source>
</evidence>
<dbReference type="InterPro" id="IPR001932">
    <property type="entry name" value="PPM-type_phosphatase-like_dom"/>
</dbReference>
<feature type="domain" description="PPM-type phosphatase" evidence="3">
    <location>
        <begin position="136"/>
        <end position="351"/>
    </location>
</feature>
<protein>
    <recommendedName>
        <fullName evidence="3">PPM-type phosphatase domain-containing protein</fullName>
    </recommendedName>
</protein>
<dbReference type="AlphaFoldDB" id="A0A1F5VNA0"/>
<sequence length="353" mass="40319">MTRNDTSFDQMSRTLRRDIKELYNFYLDEERRRKLDSMKRMRRWFYIIWWTIKSLIQKLSPARRIVLVISLICFILGNTRLHYGNTVFALDLQPLAFMLVFLVLMLELKDKLLFREELEAGRAVQLSLMPKQGPSIPGWEIWLFTRPANDVGGDLVDYLKIIENQWAIILGDVSGKGLAAALLMAKLQATVRALASDKKSLIELGRQLNHILCRDGITARFATMLYMEVNARSGKVRILNAGHIPPVIIDQKQVTYLTPVAMPLGAFPDAKFKEQILELPPDALLVCWSDGLTDACNTAGEFFGEERLKALFSKLQGLTAEQVGMLLRKEVEQFVGEARAHDDFSIVILKRNY</sequence>
<dbReference type="Pfam" id="PF07228">
    <property type="entry name" value="SpoIIE"/>
    <property type="match status" value="1"/>
</dbReference>
<proteinExistence type="predicted"/>
<evidence type="ECO:0000259" key="3">
    <source>
        <dbReference type="SMART" id="SM00331"/>
    </source>
</evidence>
<dbReference type="STRING" id="1817863.A2Y62_13245"/>
<dbReference type="PANTHER" id="PTHR43156">
    <property type="entry name" value="STAGE II SPORULATION PROTEIN E-RELATED"/>
    <property type="match status" value="1"/>
</dbReference>
<dbReference type="Gene3D" id="3.60.40.10">
    <property type="entry name" value="PPM-type phosphatase domain"/>
    <property type="match status" value="1"/>
</dbReference>
<keyword evidence="2" id="KW-0472">Membrane</keyword>
<evidence type="ECO:0000313" key="4">
    <source>
        <dbReference type="EMBL" id="OGF64883.1"/>
    </source>
</evidence>
<evidence type="ECO:0000256" key="1">
    <source>
        <dbReference type="ARBA" id="ARBA00022801"/>
    </source>
</evidence>
<organism evidence="4 5">
    <name type="scientific">Candidatus Fischerbacteria bacterium RBG_13_37_8</name>
    <dbReference type="NCBI Taxonomy" id="1817863"/>
    <lineage>
        <taxon>Bacteria</taxon>
        <taxon>Candidatus Fischeribacteriota</taxon>
    </lineage>
</organism>